<protein>
    <submittedName>
        <fullName evidence="1">Uncharacterized protein</fullName>
    </submittedName>
</protein>
<dbReference type="AlphaFoldDB" id="A0A5B0GY15"/>
<dbReference type="EMBL" id="VTUZ01000016">
    <property type="protein sequence ID" value="KAA1007660.1"/>
    <property type="molecule type" value="Genomic_DNA"/>
</dbReference>
<evidence type="ECO:0000313" key="1">
    <source>
        <dbReference type="EMBL" id="KAA1007660.1"/>
    </source>
</evidence>
<gene>
    <name evidence="1" type="ORF">FVF58_23330</name>
</gene>
<evidence type="ECO:0000313" key="2">
    <source>
        <dbReference type="Proteomes" id="UP000325273"/>
    </source>
</evidence>
<accession>A0A5B0GY15</accession>
<comment type="caution">
    <text evidence="1">The sequence shown here is derived from an EMBL/GenBank/DDBJ whole genome shotgun (WGS) entry which is preliminary data.</text>
</comment>
<sequence length="89" mass="10425">MVFEYHKVFFRLFGARANRQKVQTLYGLQNCGKKRHGAASQASQMHPFDAADGFRQRFTSPRMIYRIDDDACPNLERTRLQDRVVKAYP</sequence>
<dbReference type="RefSeq" id="WP_149672203.1">
    <property type="nucleotide sequence ID" value="NZ_VTUZ01000016.1"/>
</dbReference>
<dbReference type="Proteomes" id="UP000325273">
    <property type="component" value="Unassembled WGS sequence"/>
</dbReference>
<reference evidence="1 2" key="1">
    <citation type="submission" date="2019-08" db="EMBL/GenBank/DDBJ databases">
        <title>Paraburkholderia sp. DCY113.</title>
        <authorList>
            <person name="Kang J."/>
        </authorList>
    </citation>
    <scope>NUCLEOTIDE SEQUENCE [LARGE SCALE GENOMIC DNA]</scope>
    <source>
        <strain evidence="1 2">DCY113</strain>
    </source>
</reference>
<keyword evidence="2" id="KW-1185">Reference proteome</keyword>
<organism evidence="1 2">
    <name type="scientific">Paraburkholderia panacisoli</name>
    <dbReference type="NCBI Taxonomy" id="2603818"/>
    <lineage>
        <taxon>Bacteria</taxon>
        <taxon>Pseudomonadati</taxon>
        <taxon>Pseudomonadota</taxon>
        <taxon>Betaproteobacteria</taxon>
        <taxon>Burkholderiales</taxon>
        <taxon>Burkholderiaceae</taxon>
        <taxon>Paraburkholderia</taxon>
    </lineage>
</organism>
<name>A0A5B0GY15_9BURK</name>
<proteinExistence type="predicted"/>